<dbReference type="AlphaFoldDB" id="A0A0C9UUC4"/>
<feature type="non-terminal residue" evidence="1">
    <location>
        <position position="79"/>
    </location>
</feature>
<keyword evidence="2" id="KW-1185">Reference proteome</keyword>
<reference evidence="1 2" key="1">
    <citation type="submission" date="2014-06" db="EMBL/GenBank/DDBJ databases">
        <title>Evolutionary Origins and Diversification of the Mycorrhizal Mutualists.</title>
        <authorList>
            <consortium name="DOE Joint Genome Institute"/>
            <consortium name="Mycorrhizal Genomics Consortium"/>
            <person name="Kohler A."/>
            <person name="Kuo A."/>
            <person name="Nagy L.G."/>
            <person name="Floudas D."/>
            <person name="Copeland A."/>
            <person name="Barry K.W."/>
            <person name="Cichocki N."/>
            <person name="Veneault-Fourrey C."/>
            <person name="LaButti K."/>
            <person name="Lindquist E.A."/>
            <person name="Lipzen A."/>
            <person name="Lundell T."/>
            <person name="Morin E."/>
            <person name="Murat C."/>
            <person name="Riley R."/>
            <person name="Ohm R."/>
            <person name="Sun H."/>
            <person name="Tunlid A."/>
            <person name="Henrissat B."/>
            <person name="Grigoriev I.V."/>
            <person name="Hibbett D.S."/>
            <person name="Martin F."/>
        </authorList>
    </citation>
    <scope>NUCLEOTIDE SEQUENCE [LARGE SCALE GENOMIC DNA]</scope>
    <source>
        <strain evidence="1 2">SS14</strain>
    </source>
</reference>
<proteinExistence type="predicted"/>
<dbReference type="EMBL" id="KN837220">
    <property type="protein sequence ID" value="KIJ32862.1"/>
    <property type="molecule type" value="Genomic_DNA"/>
</dbReference>
<dbReference type="HOGENOM" id="CLU_105533_1_1_1"/>
<accession>A0A0C9UUC4</accession>
<name>A0A0C9UUC4_SPHS4</name>
<protein>
    <submittedName>
        <fullName evidence="1">Uncharacterized protein</fullName>
    </submittedName>
</protein>
<evidence type="ECO:0000313" key="2">
    <source>
        <dbReference type="Proteomes" id="UP000054279"/>
    </source>
</evidence>
<dbReference type="Proteomes" id="UP000054279">
    <property type="component" value="Unassembled WGS sequence"/>
</dbReference>
<feature type="non-terminal residue" evidence="1">
    <location>
        <position position="1"/>
    </location>
</feature>
<evidence type="ECO:0000313" key="1">
    <source>
        <dbReference type="EMBL" id="KIJ32862.1"/>
    </source>
</evidence>
<organism evidence="1 2">
    <name type="scientific">Sphaerobolus stellatus (strain SS14)</name>
    <dbReference type="NCBI Taxonomy" id="990650"/>
    <lineage>
        <taxon>Eukaryota</taxon>
        <taxon>Fungi</taxon>
        <taxon>Dikarya</taxon>
        <taxon>Basidiomycota</taxon>
        <taxon>Agaricomycotina</taxon>
        <taxon>Agaricomycetes</taxon>
        <taxon>Phallomycetidae</taxon>
        <taxon>Geastrales</taxon>
        <taxon>Sphaerobolaceae</taxon>
        <taxon>Sphaerobolus</taxon>
    </lineage>
</organism>
<gene>
    <name evidence="1" type="ORF">M422DRAFT_127413</name>
</gene>
<sequence>WIQPLLSPQEIDIICGVYRVFKDPKRNPRQLSWWPKPTAWANSGLDVGYWSSECESWYQQRITDINQYAAQLRTSEQWK</sequence>
<dbReference type="OrthoDB" id="3270336at2759"/>